<dbReference type="Pfam" id="PF00156">
    <property type="entry name" value="Pribosyltran"/>
    <property type="match status" value="1"/>
</dbReference>
<evidence type="ECO:0000313" key="4">
    <source>
        <dbReference type="EMBL" id="QSG03572.1"/>
    </source>
</evidence>
<gene>
    <name evidence="4" type="primary">apt4</name>
    <name evidence="4" type="ORF">AArcS_2376</name>
</gene>
<dbReference type="InterPro" id="IPR050118">
    <property type="entry name" value="Pur/Pyrimidine_PRTase"/>
</dbReference>
<dbReference type="InterPro" id="IPR000836">
    <property type="entry name" value="PRTase_dom"/>
</dbReference>
<dbReference type="AlphaFoldDB" id="A0A897MSV1"/>
<keyword evidence="5" id="KW-1185">Reference proteome</keyword>
<dbReference type="GO" id="GO:0016757">
    <property type="term" value="F:glycosyltransferase activity"/>
    <property type="evidence" value="ECO:0007669"/>
    <property type="project" value="UniProtKB-KW"/>
</dbReference>
<name>A0A897MSV1_9EURY</name>
<evidence type="ECO:0000256" key="1">
    <source>
        <dbReference type="ARBA" id="ARBA00022679"/>
    </source>
</evidence>
<organism evidence="4 5">
    <name type="scientific">Natranaeroarchaeum sulfidigenes</name>
    <dbReference type="NCBI Taxonomy" id="2784880"/>
    <lineage>
        <taxon>Archaea</taxon>
        <taxon>Methanobacteriati</taxon>
        <taxon>Methanobacteriota</taxon>
        <taxon>Stenosarchaea group</taxon>
        <taxon>Halobacteria</taxon>
        <taxon>Halobacteriales</taxon>
        <taxon>Natronoarchaeaceae</taxon>
        <taxon>Natranaeroarchaeum</taxon>
    </lineage>
</organism>
<evidence type="ECO:0000259" key="3">
    <source>
        <dbReference type="Pfam" id="PF00156"/>
    </source>
</evidence>
<sequence length="179" mass="19215">MEKLEASLHEAPIVDQDGYEYLVHPISNGIPLLDPTLLREAVIGLMRETDLDVDKIVAPEATGIHVATALSLQTDIPLVVVRKREYGLDGEVPLDVTTAYGESELFINDVERGDRVLVIDDLLATGGTLGAICTALEGIGAEVVDVGVVIRKLDQSGLDEFDVTSLVDISIEDGEVTVH</sequence>
<dbReference type="CDD" id="cd06223">
    <property type="entry name" value="PRTases_typeI"/>
    <property type="match status" value="1"/>
</dbReference>
<dbReference type="PANTHER" id="PTHR43864">
    <property type="entry name" value="HYPOXANTHINE/GUANINE PHOSPHORIBOSYLTRANSFERASE"/>
    <property type="match status" value="1"/>
</dbReference>
<keyword evidence="1 4" id="KW-0808">Transferase</keyword>
<proteinExistence type="predicted"/>
<accession>A0A897MSV1</accession>
<keyword evidence="2" id="KW-0660">Purine salvage</keyword>
<dbReference type="KEGG" id="hara:AArcS_2376"/>
<dbReference type="PANTHER" id="PTHR43864:SF1">
    <property type="entry name" value="XANTHINE PHOSPHORIBOSYLTRANSFERASE"/>
    <property type="match status" value="1"/>
</dbReference>
<dbReference type="NCBIfam" id="NF040646">
    <property type="entry name" value="HPT_Archaea"/>
    <property type="match status" value="1"/>
</dbReference>
<keyword evidence="4" id="KW-0328">Glycosyltransferase</keyword>
<evidence type="ECO:0000313" key="5">
    <source>
        <dbReference type="Proteomes" id="UP000663586"/>
    </source>
</evidence>
<dbReference type="SUPFAM" id="SSF53271">
    <property type="entry name" value="PRTase-like"/>
    <property type="match status" value="1"/>
</dbReference>
<dbReference type="GeneID" id="70685754"/>
<protein>
    <submittedName>
        <fullName evidence="4">Adenine/guanine phosphoribosyltransferase or related PRPP-binding protein</fullName>
    </submittedName>
</protein>
<dbReference type="InterPro" id="IPR026597">
    <property type="entry name" value="HGPRTase-like"/>
</dbReference>
<feature type="domain" description="Phosphoribosyltransferase" evidence="3">
    <location>
        <begin position="41"/>
        <end position="170"/>
    </location>
</feature>
<dbReference type="RefSeq" id="WP_238477623.1">
    <property type="nucleotide sequence ID" value="NZ_CP064786.1"/>
</dbReference>
<reference evidence="4" key="1">
    <citation type="submission" date="2020-11" db="EMBL/GenBank/DDBJ databases">
        <title>Carbohydrate-dependent, anaerobic sulfur respiration: A novel catabolism in halophilic archaea.</title>
        <authorList>
            <person name="Sorokin D.Y."/>
            <person name="Messina E."/>
            <person name="Smedile F."/>
            <person name="La Cono V."/>
            <person name="Hallsworth J.E."/>
            <person name="Yakimov M.M."/>
        </authorList>
    </citation>
    <scope>NUCLEOTIDE SEQUENCE</scope>
    <source>
        <strain evidence="4">AArc-S</strain>
    </source>
</reference>
<dbReference type="EMBL" id="CP064786">
    <property type="protein sequence ID" value="QSG03572.1"/>
    <property type="molecule type" value="Genomic_DNA"/>
</dbReference>
<dbReference type="Proteomes" id="UP000663586">
    <property type="component" value="Chromosome"/>
</dbReference>
<dbReference type="InterPro" id="IPR029057">
    <property type="entry name" value="PRTase-like"/>
</dbReference>
<evidence type="ECO:0000256" key="2">
    <source>
        <dbReference type="ARBA" id="ARBA00022726"/>
    </source>
</evidence>
<dbReference type="NCBIfam" id="NF002635">
    <property type="entry name" value="PRK02304.1-4"/>
    <property type="match status" value="1"/>
</dbReference>
<dbReference type="Gene3D" id="3.40.50.2020">
    <property type="match status" value="1"/>
</dbReference>
<dbReference type="GO" id="GO:0006166">
    <property type="term" value="P:purine ribonucleoside salvage"/>
    <property type="evidence" value="ECO:0007669"/>
    <property type="project" value="UniProtKB-KW"/>
</dbReference>